<dbReference type="OrthoDB" id="9809583at2"/>
<dbReference type="PANTHER" id="PTHR10963:SF55">
    <property type="entry name" value="GLYCOSIDE HYDROLASE FAMILY 16 PROTEIN"/>
    <property type="match status" value="1"/>
</dbReference>
<organism evidence="5 6">
    <name type="scientific">Nocardioides jishulii</name>
    <dbReference type="NCBI Taxonomy" id="2575440"/>
    <lineage>
        <taxon>Bacteria</taxon>
        <taxon>Bacillati</taxon>
        <taxon>Actinomycetota</taxon>
        <taxon>Actinomycetes</taxon>
        <taxon>Propionibacteriales</taxon>
        <taxon>Nocardioidaceae</taxon>
        <taxon>Nocardioides</taxon>
    </lineage>
</organism>
<dbReference type="CDD" id="cd08023">
    <property type="entry name" value="GH16_laminarinase_like"/>
    <property type="match status" value="1"/>
</dbReference>
<accession>A0A4U2YUM9</accession>
<feature type="domain" description="GH16" evidence="4">
    <location>
        <begin position="168"/>
        <end position="434"/>
    </location>
</feature>
<comment type="similarity">
    <text evidence="1">Belongs to the glycosyl hydrolase 16 family.</text>
</comment>
<keyword evidence="6" id="KW-1185">Reference proteome</keyword>
<dbReference type="AlphaFoldDB" id="A0A4U2YUM9"/>
<dbReference type="EMBL" id="SZPY01000001">
    <property type="protein sequence ID" value="TKI64432.1"/>
    <property type="molecule type" value="Genomic_DNA"/>
</dbReference>
<dbReference type="PANTHER" id="PTHR10963">
    <property type="entry name" value="GLYCOSYL HYDROLASE-RELATED"/>
    <property type="match status" value="1"/>
</dbReference>
<proteinExistence type="inferred from homology"/>
<evidence type="ECO:0000313" key="6">
    <source>
        <dbReference type="Proteomes" id="UP000307808"/>
    </source>
</evidence>
<evidence type="ECO:0000256" key="1">
    <source>
        <dbReference type="ARBA" id="ARBA00006865"/>
    </source>
</evidence>
<feature type="region of interest" description="Disordered" evidence="2">
    <location>
        <begin position="31"/>
        <end position="75"/>
    </location>
</feature>
<comment type="caution">
    <text evidence="5">The sequence shown here is derived from an EMBL/GenBank/DDBJ whole genome shotgun (WGS) entry which is preliminary data.</text>
</comment>
<dbReference type="GO" id="GO:0004553">
    <property type="term" value="F:hydrolase activity, hydrolyzing O-glycosyl compounds"/>
    <property type="evidence" value="ECO:0007669"/>
    <property type="project" value="InterPro"/>
</dbReference>
<dbReference type="Proteomes" id="UP000307808">
    <property type="component" value="Unassembled WGS sequence"/>
</dbReference>
<gene>
    <name evidence="5" type="ORF">FC770_04685</name>
</gene>
<sequence length="434" mass="46421">MNAARLATAAIALLLPAAALTPAAMATADRAASGLPTGPTSSSSGGGGISPEAPSAKPKKKKAKKKKKGPKVWTKAKKVTIRIHPQIAHPGTSAATASAARVPVEVTVLPKRRTAITLQVKAGKKWVRAASAVTAPNGTHLFRASATRGKGAATYRVVVGKRASSAGSTARWLKPSFSDNFSGGTLSSAWNHRGGDYNPASRSCSRGDASAVKVSGGVVRLSVLKDPSRTDTCTTKGDDGKPKQFSYRLNGHIGTKGAYSFTYGYAAARVKFPKERGQHGAFWLQVEEPDLRTINPRINGSEIDVIESYGLNAGKGDKALGLTTGVHRYSTKDGKTVTFPDGGWVKNANQYLTGKNDSYHGGYHVFSVEWTPTYYVYRLDGKEYWRSSKGISGTPQFPVLSLLSSDYELDALGSEARLPQHMYVDWLRVWETHP</sequence>
<feature type="compositionally biased region" description="Low complexity" evidence="2">
    <location>
        <begin position="31"/>
        <end position="43"/>
    </location>
</feature>
<keyword evidence="5" id="KW-0378">Hydrolase</keyword>
<dbReference type="GO" id="GO:0005975">
    <property type="term" value="P:carbohydrate metabolic process"/>
    <property type="evidence" value="ECO:0007669"/>
    <property type="project" value="InterPro"/>
</dbReference>
<dbReference type="RefSeq" id="WP_137064892.1">
    <property type="nucleotide sequence ID" value="NZ_CP040748.1"/>
</dbReference>
<protein>
    <submittedName>
        <fullName evidence="5">Glycoside hydrolase family 16 protein</fullName>
    </submittedName>
</protein>
<keyword evidence="3" id="KW-0732">Signal</keyword>
<dbReference type="InterPro" id="IPR013320">
    <property type="entry name" value="ConA-like_dom_sf"/>
</dbReference>
<feature type="signal peptide" evidence="3">
    <location>
        <begin position="1"/>
        <end position="26"/>
    </location>
</feature>
<reference evidence="5 6" key="1">
    <citation type="submission" date="2019-04" db="EMBL/GenBank/DDBJ databases">
        <authorList>
            <person name="Dong K."/>
        </authorList>
    </citation>
    <scope>NUCLEOTIDE SEQUENCE [LARGE SCALE GENOMIC DNA]</scope>
    <source>
        <strain evidence="6">dk3543</strain>
    </source>
</reference>
<evidence type="ECO:0000256" key="3">
    <source>
        <dbReference type="SAM" id="SignalP"/>
    </source>
</evidence>
<dbReference type="InterPro" id="IPR050546">
    <property type="entry name" value="Glycosyl_Hydrlase_16"/>
</dbReference>
<dbReference type="Gene3D" id="2.60.120.200">
    <property type="match status" value="1"/>
</dbReference>
<dbReference type="InterPro" id="IPR000757">
    <property type="entry name" value="Beta-glucanase-like"/>
</dbReference>
<feature type="chain" id="PRO_5038359722" evidence="3">
    <location>
        <begin position="27"/>
        <end position="434"/>
    </location>
</feature>
<dbReference type="PROSITE" id="PS51762">
    <property type="entry name" value="GH16_2"/>
    <property type="match status" value="1"/>
</dbReference>
<evidence type="ECO:0000313" key="5">
    <source>
        <dbReference type="EMBL" id="TKI64432.1"/>
    </source>
</evidence>
<dbReference type="SUPFAM" id="SSF49899">
    <property type="entry name" value="Concanavalin A-like lectins/glucanases"/>
    <property type="match status" value="1"/>
</dbReference>
<name>A0A4U2YUM9_9ACTN</name>
<feature type="compositionally biased region" description="Basic residues" evidence="2">
    <location>
        <begin position="57"/>
        <end position="75"/>
    </location>
</feature>
<evidence type="ECO:0000259" key="4">
    <source>
        <dbReference type="PROSITE" id="PS51762"/>
    </source>
</evidence>
<evidence type="ECO:0000256" key="2">
    <source>
        <dbReference type="SAM" id="MobiDB-lite"/>
    </source>
</evidence>
<dbReference type="Pfam" id="PF00722">
    <property type="entry name" value="Glyco_hydro_16"/>
    <property type="match status" value="1"/>
</dbReference>